<accession>A0A5E4MXX1</accession>
<evidence type="ECO:0000313" key="2">
    <source>
        <dbReference type="EMBL" id="VVC35175.1"/>
    </source>
</evidence>
<proteinExistence type="predicted"/>
<name>A0A5E4MXX1_9HEMI</name>
<evidence type="ECO:0000256" key="1">
    <source>
        <dbReference type="SAM" id="MobiDB-lite"/>
    </source>
</evidence>
<dbReference type="EMBL" id="CABPRJ010001087">
    <property type="protein sequence ID" value="VVC35175.1"/>
    <property type="molecule type" value="Genomic_DNA"/>
</dbReference>
<reference evidence="2 3" key="1">
    <citation type="submission" date="2019-08" db="EMBL/GenBank/DDBJ databases">
        <authorList>
            <person name="Alioto T."/>
            <person name="Alioto T."/>
            <person name="Gomez Garrido J."/>
        </authorList>
    </citation>
    <scope>NUCLEOTIDE SEQUENCE [LARGE SCALE GENOMIC DNA]</scope>
</reference>
<evidence type="ECO:0000313" key="3">
    <source>
        <dbReference type="Proteomes" id="UP000325440"/>
    </source>
</evidence>
<feature type="region of interest" description="Disordered" evidence="1">
    <location>
        <begin position="1"/>
        <end position="26"/>
    </location>
</feature>
<dbReference type="Proteomes" id="UP000325440">
    <property type="component" value="Unassembled WGS sequence"/>
</dbReference>
<organism evidence="2 3">
    <name type="scientific">Cinara cedri</name>
    <dbReference type="NCBI Taxonomy" id="506608"/>
    <lineage>
        <taxon>Eukaryota</taxon>
        <taxon>Metazoa</taxon>
        <taxon>Ecdysozoa</taxon>
        <taxon>Arthropoda</taxon>
        <taxon>Hexapoda</taxon>
        <taxon>Insecta</taxon>
        <taxon>Pterygota</taxon>
        <taxon>Neoptera</taxon>
        <taxon>Paraneoptera</taxon>
        <taxon>Hemiptera</taxon>
        <taxon>Sternorrhyncha</taxon>
        <taxon>Aphidomorpha</taxon>
        <taxon>Aphidoidea</taxon>
        <taxon>Aphididae</taxon>
        <taxon>Lachninae</taxon>
        <taxon>Cinara</taxon>
    </lineage>
</organism>
<gene>
    <name evidence="2" type="ORF">CINCED_3A005036</name>
</gene>
<protein>
    <submittedName>
        <fullName evidence="2">Uncharacterized protein</fullName>
    </submittedName>
</protein>
<keyword evidence="3" id="KW-1185">Reference proteome</keyword>
<sequence>MNTGSSFYEPILVSSDSESEDSDSCDRMNSFTRTNNMISTPYSPTHTPDVALPHYNGMICNILTNLYGFPSDEESTWIYGHHHTMMAMIEASLTVINPQNCDFFSIVITLRLMDGVLSINL</sequence>
<dbReference type="AlphaFoldDB" id="A0A5E4MXX1"/>